<evidence type="ECO:0000259" key="7">
    <source>
        <dbReference type="Pfam" id="PF03772"/>
    </source>
</evidence>
<dbReference type="PANTHER" id="PTHR30619:SF1">
    <property type="entry name" value="RECOMBINATION PROTEIN 2"/>
    <property type="match status" value="1"/>
</dbReference>
<feature type="transmembrane region" description="Helical" evidence="6">
    <location>
        <begin position="278"/>
        <end position="294"/>
    </location>
</feature>
<feature type="transmembrane region" description="Helical" evidence="6">
    <location>
        <begin position="502"/>
        <end position="520"/>
    </location>
</feature>
<evidence type="ECO:0000256" key="3">
    <source>
        <dbReference type="ARBA" id="ARBA00022692"/>
    </source>
</evidence>
<evidence type="ECO:0000256" key="1">
    <source>
        <dbReference type="ARBA" id="ARBA00004651"/>
    </source>
</evidence>
<feature type="transmembrane region" description="Helical" evidence="6">
    <location>
        <begin position="377"/>
        <end position="400"/>
    </location>
</feature>
<evidence type="ECO:0000313" key="10">
    <source>
        <dbReference type="Proteomes" id="UP001139226"/>
    </source>
</evidence>
<evidence type="ECO:0000256" key="5">
    <source>
        <dbReference type="ARBA" id="ARBA00023136"/>
    </source>
</evidence>
<dbReference type="Pfam" id="PF03772">
    <property type="entry name" value="Competence"/>
    <property type="match status" value="1"/>
</dbReference>
<keyword evidence="3 6" id="KW-0812">Transmembrane</keyword>
<feature type="transmembrane region" description="Helical" evidence="6">
    <location>
        <begin position="349"/>
        <end position="368"/>
    </location>
</feature>
<dbReference type="InterPro" id="IPR052159">
    <property type="entry name" value="Competence_DNA_uptake"/>
</dbReference>
<dbReference type="Pfam" id="PF13567">
    <property type="entry name" value="DUF4131"/>
    <property type="match status" value="1"/>
</dbReference>
<evidence type="ECO:0000256" key="6">
    <source>
        <dbReference type="SAM" id="Phobius"/>
    </source>
</evidence>
<feature type="transmembrane region" description="Helical" evidence="6">
    <location>
        <begin position="6"/>
        <end position="33"/>
    </location>
</feature>
<name>A0A9X2ABR9_9FLAO</name>
<dbReference type="AlphaFoldDB" id="A0A9X2ABR9"/>
<keyword evidence="5 6" id="KW-0472">Membrane</keyword>
<dbReference type="EMBL" id="JAKVTV010000006">
    <property type="protein sequence ID" value="MCH4824501.1"/>
    <property type="molecule type" value="Genomic_DNA"/>
</dbReference>
<comment type="caution">
    <text evidence="9">The sequence shown here is derived from an EMBL/GenBank/DDBJ whole genome shotgun (WGS) entry which is preliminary data.</text>
</comment>
<dbReference type="Proteomes" id="UP001139226">
    <property type="component" value="Unassembled WGS sequence"/>
</dbReference>
<gene>
    <name evidence="9" type="ORF">ML462_15115</name>
</gene>
<keyword evidence="10" id="KW-1185">Reference proteome</keyword>
<accession>A0A9X2ABR9</accession>
<feature type="domain" description="ComEC/Rec2-related protein" evidence="7">
    <location>
        <begin position="224"/>
        <end position="492"/>
    </location>
</feature>
<protein>
    <submittedName>
        <fullName evidence="9">ComEC family competence protein</fullName>
    </submittedName>
</protein>
<feature type="transmembrane region" description="Helical" evidence="6">
    <location>
        <begin position="441"/>
        <end position="460"/>
    </location>
</feature>
<dbReference type="PANTHER" id="PTHR30619">
    <property type="entry name" value="DNA INTERNALIZATION/COMPETENCE PROTEIN COMEC/REC2"/>
    <property type="match status" value="1"/>
</dbReference>
<dbReference type="RefSeq" id="WP_240714668.1">
    <property type="nucleotide sequence ID" value="NZ_JAKVTV010000006.1"/>
</dbReference>
<dbReference type="InterPro" id="IPR025405">
    <property type="entry name" value="DUF4131"/>
</dbReference>
<feature type="transmembrane region" description="Helical" evidence="6">
    <location>
        <begin position="472"/>
        <end position="490"/>
    </location>
</feature>
<evidence type="ECO:0000256" key="2">
    <source>
        <dbReference type="ARBA" id="ARBA00022475"/>
    </source>
</evidence>
<proteinExistence type="predicted"/>
<feature type="domain" description="DUF4131" evidence="8">
    <location>
        <begin position="12"/>
        <end position="184"/>
    </location>
</feature>
<feature type="transmembrane region" description="Helical" evidence="6">
    <location>
        <begin position="412"/>
        <end position="434"/>
    </location>
</feature>
<keyword evidence="2" id="KW-1003">Cell membrane</keyword>
<evidence type="ECO:0000259" key="8">
    <source>
        <dbReference type="Pfam" id="PF13567"/>
    </source>
</evidence>
<sequence>MIAGILLAFYIHLSLQIILASGVVILLFFLFAYYRAGRSLFPDALFGFATFSLVLYIGFSSAYFSIPENQSGHYINQNLEPTDSLLVSGTITEELKPTPYSQRFILETEILFEKSQKRKIKGKILLNLPPDSLKASALKPGSRILAPWSPEIIKAPLNPFQFSYKEYLKHLQIERQMNLNSAQVLLIGHETSIKEQAWSFRERLISNLKRYDFEQNELAVFQALILGQRRDLNNEIYKNYAAAGAIHILAISGLHIGILLLILNFLFKPLDSLKIARFIKPALIILLLWSFAFLTGLSSSVVRAVCMFSFLAIGLQLKRKTSSLNSLFLSLFFLLLINPYYIFQVGFQLSYLAVFSIVIFQPMIYGLFSTKTRFLDYFWKLTTVSLAAQIGVIPLSLFYFHQFPGMFLVSNLILIPFLGLVLATGILVIILAYFNLLPVILAHLYEFLLNSMNYSIEWIAQIDSLVFTEIKMSHLQTLALYLIILTFILLSRKPDFKGLVKFLVAVILFQTSSLYGRWTIPENESVVFHASKNSVIVQKGTEHLIVYADKKIENKLISDYIRERNIEKIKTEKIPKIMKMDNKLILVLDSAMNYDLNNFQPDLVILRNSPKINLDRLLLKFSPQQLVVDGSNYRNYISRWRITAKNKKIPFHYTGEKGSYFINK</sequence>
<comment type="subcellular location">
    <subcellularLocation>
        <location evidence="1">Cell membrane</location>
        <topology evidence="1">Multi-pass membrane protein</topology>
    </subcellularLocation>
</comment>
<dbReference type="GO" id="GO:0005886">
    <property type="term" value="C:plasma membrane"/>
    <property type="evidence" value="ECO:0007669"/>
    <property type="project" value="UniProtKB-SubCell"/>
</dbReference>
<keyword evidence="4 6" id="KW-1133">Transmembrane helix</keyword>
<evidence type="ECO:0000256" key="4">
    <source>
        <dbReference type="ARBA" id="ARBA00022989"/>
    </source>
</evidence>
<feature type="transmembrane region" description="Helical" evidence="6">
    <location>
        <begin position="240"/>
        <end position="266"/>
    </location>
</feature>
<reference evidence="9" key="1">
    <citation type="submission" date="2022-03" db="EMBL/GenBank/DDBJ databases">
        <title>Gramella crocea sp. nov., isolated from activated sludge of a seafood processing plant.</title>
        <authorList>
            <person name="Zhang X."/>
        </authorList>
    </citation>
    <scope>NUCLEOTIDE SEQUENCE</scope>
    <source>
        <strain evidence="9">YJ019</strain>
    </source>
</reference>
<dbReference type="NCBIfam" id="TIGR00360">
    <property type="entry name" value="ComEC_N-term"/>
    <property type="match status" value="1"/>
</dbReference>
<organism evidence="9 10">
    <name type="scientific">Christiangramia lutea</name>
    <dbReference type="NCBI Taxonomy" id="1607951"/>
    <lineage>
        <taxon>Bacteria</taxon>
        <taxon>Pseudomonadati</taxon>
        <taxon>Bacteroidota</taxon>
        <taxon>Flavobacteriia</taxon>
        <taxon>Flavobacteriales</taxon>
        <taxon>Flavobacteriaceae</taxon>
        <taxon>Christiangramia</taxon>
    </lineage>
</organism>
<evidence type="ECO:0000313" key="9">
    <source>
        <dbReference type="EMBL" id="MCH4824501.1"/>
    </source>
</evidence>
<dbReference type="InterPro" id="IPR004477">
    <property type="entry name" value="ComEC_N"/>
</dbReference>
<feature type="transmembrane region" description="Helical" evidence="6">
    <location>
        <begin position="45"/>
        <end position="66"/>
    </location>
</feature>
<feature type="transmembrane region" description="Helical" evidence="6">
    <location>
        <begin position="324"/>
        <end position="343"/>
    </location>
</feature>